<dbReference type="PANTHER" id="PTHR37693">
    <property type="entry name" value="PHOSPHATIDYLGLYCEROL LYSYLTRANSFERASE"/>
    <property type="match status" value="1"/>
</dbReference>
<evidence type="ECO:0000313" key="7">
    <source>
        <dbReference type="EMBL" id="VYT80448.1"/>
    </source>
</evidence>
<reference evidence="7" key="1">
    <citation type="submission" date="2019-11" db="EMBL/GenBank/DDBJ databases">
        <authorList>
            <person name="Feng L."/>
        </authorList>
    </citation>
    <scope>NUCLEOTIDE SEQUENCE</scope>
    <source>
        <strain evidence="7">IbartlettiiLFYP30</strain>
    </source>
</reference>
<feature type="transmembrane region" description="Helical" evidence="6">
    <location>
        <begin position="319"/>
        <end position="337"/>
    </location>
</feature>
<evidence type="ECO:0000256" key="4">
    <source>
        <dbReference type="ARBA" id="ARBA00022989"/>
    </source>
</evidence>
<evidence type="ECO:0000256" key="3">
    <source>
        <dbReference type="ARBA" id="ARBA00022692"/>
    </source>
</evidence>
<dbReference type="RefSeq" id="WP_024037623.1">
    <property type="nucleotide sequence ID" value="NZ_CACRUE010000012.1"/>
</dbReference>
<keyword evidence="6" id="KW-0046">Antibiotic resistance</keyword>
<gene>
    <name evidence="6" type="primary">mprF</name>
    <name evidence="7" type="ORF">IBLFYP30_00126</name>
</gene>
<feature type="transmembrane region" description="Helical" evidence="6">
    <location>
        <begin position="159"/>
        <end position="182"/>
    </location>
</feature>
<organism evidence="7">
    <name type="scientific">Intestinibacter bartlettii</name>
    <dbReference type="NCBI Taxonomy" id="261299"/>
    <lineage>
        <taxon>Bacteria</taxon>
        <taxon>Bacillati</taxon>
        <taxon>Bacillota</taxon>
        <taxon>Clostridia</taxon>
        <taxon>Peptostreptococcales</taxon>
        <taxon>Peptostreptococcaceae</taxon>
        <taxon>Intestinibacter</taxon>
    </lineage>
</organism>
<dbReference type="Pfam" id="PF03706">
    <property type="entry name" value="LPG_synthase_TM"/>
    <property type="match status" value="1"/>
</dbReference>
<dbReference type="GO" id="GO:0046677">
    <property type="term" value="P:response to antibiotic"/>
    <property type="evidence" value="ECO:0007669"/>
    <property type="project" value="UniProtKB-KW"/>
</dbReference>
<comment type="similarity">
    <text evidence="6">Belongs to the LPG synthase family.</text>
</comment>
<feature type="transmembrane region" description="Helical" evidence="6">
    <location>
        <begin position="124"/>
        <end position="147"/>
    </location>
</feature>
<evidence type="ECO:0000256" key="6">
    <source>
        <dbReference type="RuleBase" id="RU363042"/>
    </source>
</evidence>
<dbReference type="NCBIfam" id="TIGR00374">
    <property type="entry name" value="flippase-like domain"/>
    <property type="match status" value="1"/>
</dbReference>
<evidence type="ECO:0000256" key="1">
    <source>
        <dbReference type="ARBA" id="ARBA00004651"/>
    </source>
</evidence>
<dbReference type="PANTHER" id="PTHR37693:SF1">
    <property type="entry name" value="INTEGRAL MEMBRANE PROTEIN"/>
    <property type="match status" value="1"/>
</dbReference>
<evidence type="ECO:0000256" key="2">
    <source>
        <dbReference type="ARBA" id="ARBA00022475"/>
    </source>
</evidence>
<dbReference type="GO" id="GO:0050071">
    <property type="term" value="F:phosphatidylglycerol lysyltransferase activity"/>
    <property type="evidence" value="ECO:0007669"/>
    <property type="project" value="UniProtKB-EC"/>
</dbReference>
<feature type="transmembrane region" description="Helical" evidence="6">
    <location>
        <begin position="46"/>
        <end position="63"/>
    </location>
</feature>
<accession>A0A6N2ZRB4</accession>
<evidence type="ECO:0000256" key="5">
    <source>
        <dbReference type="ARBA" id="ARBA00023136"/>
    </source>
</evidence>
<protein>
    <recommendedName>
        <fullName evidence="6">Phosphatidylglycerol lysyltransferase</fullName>
        <ecNumber evidence="6">2.3.2.3</ecNumber>
    </recommendedName>
    <alternativeName>
        <fullName evidence="6">Lysylphosphatidylglycerol synthase</fullName>
    </alternativeName>
</protein>
<proteinExistence type="inferred from homology"/>
<name>A0A6N2ZRB4_9FIRM</name>
<comment type="subcellular location">
    <subcellularLocation>
        <location evidence="1 6">Cell membrane</location>
        <topology evidence="1 6">Multi-pass membrane protein</topology>
    </subcellularLocation>
</comment>
<sequence length="368" mass="41896">MKDYKNLFFKILKNGGLFLILIVFTFYFVFRGMDLNTVVNTISKTNAFYLLIGALCMCIFLLCEASNFRRNLTALGYKTSLKQCINYSVQGFFFSSITPSASGGQPMQAYQMYKDDIKISHSTLVLFVEFIFFQTVTIMYAIIGFATQYSLLNGKINSLMILFILGIVFNFAVLVAFILVLFHSEKVKKLLNIVVRFLKFCKVKKADMIKEKVDSIIDDYKECAMYIVKNKGIMFKTFITKCVQIFAIHSVPYWIYRSFGFNEYSIFMFVGVQAVLFISVSALPLPGSVGASESGFLILFKLLFPASVLNEAMLLSRGVSFYLFVFLCGIFILVKYASDTRAKRLAKLQAAKEAAEKKVYKKRVVQQI</sequence>
<keyword evidence="6" id="KW-0808">Transferase</keyword>
<dbReference type="EC" id="2.3.2.3" evidence="6"/>
<keyword evidence="2" id="KW-1003">Cell membrane</keyword>
<keyword evidence="4 6" id="KW-1133">Transmembrane helix</keyword>
<feature type="transmembrane region" description="Helical" evidence="6">
    <location>
        <begin position="261"/>
        <end position="283"/>
    </location>
</feature>
<feature type="transmembrane region" description="Helical" evidence="6">
    <location>
        <begin position="12"/>
        <end position="30"/>
    </location>
</feature>
<keyword evidence="3 6" id="KW-0812">Transmembrane</keyword>
<keyword evidence="6" id="KW-0443">Lipid metabolism</keyword>
<keyword evidence="5 6" id="KW-0472">Membrane</keyword>
<dbReference type="GO" id="GO:0005886">
    <property type="term" value="C:plasma membrane"/>
    <property type="evidence" value="ECO:0007669"/>
    <property type="project" value="UniProtKB-SubCell"/>
</dbReference>
<dbReference type="EMBL" id="CACRUE010000012">
    <property type="protein sequence ID" value="VYT80448.1"/>
    <property type="molecule type" value="Genomic_DNA"/>
</dbReference>
<comment type="function">
    <text evidence="6">Catalyzes the transfer of a lysyl group from L-lysyl-tRNA(Lys) to membrane-bound phosphatidylglycerol (PG), which produces lysylphosphatidylglycerol (LPG), a major component of the bacterial membrane with a positive net charge. LPG synthesis contributes to bacterial virulence as it is involved in the resistance mechanism against cationic antimicrobial peptides (CAMP) produces by the host's immune system (defensins, cathelicidins) and by the competing microorganisms.</text>
</comment>
<dbReference type="AlphaFoldDB" id="A0A6N2ZRB4"/>
<comment type="catalytic activity">
    <reaction evidence="6">
        <text>L-lysyl-tRNA(Lys) + a 1,2-diacyl-sn-glycero-3-phospho-(1'-sn-glycerol) = a 1,2-diacyl-sn-glycero-3-phospho-1'-(3'-O-L-lysyl)-sn-glycerol + tRNA(Lys)</text>
        <dbReference type="Rhea" id="RHEA:10668"/>
        <dbReference type="Rhea" id="RHEA-COMP:9696"/>
        <dbReference type="Rhea" id="RHEA-COMP:9697"/>
        <dbReference type="ChEBI" id="CHEBI:64716"/>
        <dbReference type="ChEBI" id="CHEBI:75792"/>
        <dbReference type="ChEBI" id="CHEBI:78442"/>
        <dbReference type="ChEBI" id="CHEBI:78529"/>
        <dbReference type="EC" id="2.3.2.3"/>
    </reaction>
</comment>
<dbReference type="GO" id="GO:0006629">
    <property type="term" value="P:lipid metabolic process"/>
    <property type="evidence" value="ECO:0007669"/>
    <property type="project" value="UniProtKB-KW"/>
</dbReference>
<dbReference type="InterPro" id="IPR022791">
    <property type="entry name" value="L-PG_synthase/AglD"/>
</dbReference>